<keyword evidence="5 6" id="KW-0472">Membrane</keyword>
<reference evidence="8" key="1">
    <citation type="journal article" date="2014" name="Int. J. Syst. Evol. Microbiol.">
        <title>Complete genome sequence of Corynebacterium casei LMG S-19264T (=DSM 44701T), isolated from a smear-ripened cheese.</title>
        <authorList>
            <consortium name="US DOE Joint Genome Institute (JGI-PGF)"/>
            <person name="Walter F."/>
            <person name="Albersmeier A."/>
            <person name="Kalinowski J."/>
            <person name="Ruckert C."/>
        </authorList>
    </citation>
    <scope>NUCLEOTIDE SEQUENCE</scope>
    <source>
        <strain evidence="8">CGMCC 1.15958</strain>
    </source>
</reference>
<dbReference type="InterPro" id="IPR036259">
    <property type="entry name" value="MFS_trans_sf"/>
</dbReference>
<dbReference type="RefSeq" id="WP_188770807.1">
    <property type="nucleotide sequence ID" value="NZ_BMKK01000016.1"/>
</dbReference>
<comment type="subcellular location">
    <subcellularLocation>
        <location evidence="1">Endomembrane system</location>
        <topology evidence="1">Multi-pass membrane protein</topology>
    </subcellularLocation>
</comment>
<dbReference type="GO" id="GO:0022857">
    <property type="term" value="F:transmembrane transporter activity"/>
    <property type="evidence" value="ECO:0007669"/>
    <property type="project" value="InterPro"/>
</dbReference>
<organism evidence="8 9">
    <name type="scientific">Emticicia aquatilis</name>
    <dbReference type="NCBI Taxonomy" id="1537369"/>
    <lineage>
        <taxon>Bacteria</taxon>
        <taxon>Pseudomonadati</taxon>
        <taxon>Bacteroidota</taxon>
        <taxon>Cytophagia</taxon>
        <taxon>Cytophagales</taxon>
        <taxon>Leadbetterellaceae</taxon>
        <taxon>Emticicia</taxon>
    </lineage>
</organism>
<feature type="transmembrane region" description="Helical" evidence="6">
    <location>
        <begin position="258"/>
        <end position="279"/>
    </location>
</feature>
<evidence type="ECO:0000256" key="5">
    <source>
        <dbReference type="ARBA" id="ARBA00023136"/>
    </source>
</evidence>
<feature type="transmembrane region" description="Helical" evidence="6">
    <location>
        <begin position="66"/>
        <end position="85"/>
    </location>
</feature>
<dbReference type="Pfam" id="PF11700">
    <property type="entry name" value="ATG22"/>
    <property type="match status" value="1"/>
</dbReference>
<feature type="transmembrane region" description="Helical" evidence="6">
    <location>
        <begin position="345"/>
        <end position="363"/>
    </location>
</feature>
<name>A0A916Z7U1_9BACT</name>
<feature type="transmembrane region" description="Helical" evidence="6">
    <location>
        <begin position="21"/>
        <end position="38"/>
    </location>
</feature>
<evidence type="ECO:0000313" key="9">
    <source>
        <dbReference type="Proteomes" id="UP000609064"/>
    </source>
</evidence>
<dbReference type="InterPro" id="IPR050495">
    <property type="entry name" value="ATG22/LtaA_families"/>
</dbReference>
<accession>A0A916Z7U1</accession>
<dbReference type="PANTHER" id="PTHR23519:SF1">
    <property type="entry name" value="AUTOPHAGY-RELATED PROTEIN 22"/>
    <property type="match status" value="1"/>
</dbReference>
<feature type="transmembrane region" description="Helical" evidence="6">
    <location>
        <begin position="121"/>
        <end position="142"/>
    </location>
</feature>
<evidence type="ECO:0000259" key="7">
    <source>
        <dbReference type="PROSITE" id="PS50850"/>
    </source>
</evidence>
<feature type="domain" description="Major facilitator superfamily (MFS) profile" evidence="7">
    <location>
        <begin position="252"/>
        <end position="438"/>
    </location>
</feature>
<dbReference type="InterPro" id="IPR020846">
    <property type="entry name" value="MFS_dom"/>
</dbReference>
<evidence type="ECO:0000256" key="1">
    <source>
        <dbReference type="ARBA" id="ARBA00004127"/>
    </source>
</evidence>
<feature type="transmembrane region" description="Helical" evidence="6">
    <location>
        <begin position="413"/>
        <end position="431"/>
    </location>
</feature>
<feature type="transmembrane region" description="Helical" evidence="6">
    <location>
        <begin position="291"/>
        <end position="309"/>
    </location>
</feature>
<reference evidence="8" key="2">
    <citation type="submission" date="2020-09" db="EMBL/GenBank/DDBJ databases">
        <authorList>
            <person name="Sun Q."/>
            <person name="Zhou Y."/>
        </authorList>
    </citation>
    <scope>NUCLEOTIDE SEQUENCE</scope>
    <source>
        <strain evidence="8">CGMCC 1.15958</strain>
    </source>
</reference>
<feature type="transmembrane region" description="Helical" evidence="6">
    <location>
        <begin position="97"/>
        <end position="115"/>
    </location>
</feature>
<evidence type="ECO:0000256" key="4">
    <source>
        <dbReference type="ARBA" id="ARBA00022989"/>
    </source>
</evidence>
<dbReference type="SUPFAM" id="SSF103473">
    <property type="entry name" value="MFS general substrate transporter"/>
    <property type="match status" value="1"/>
</dbReference>
<dbReference type="AlphaFoldDB" id="A0A916Z7U1"/>
<proteinExistence type="predicted"/>
<dbReference type="Gene3D" id="1.20.1250.20">
    <property type="entry name" value="MFS general substrate transporter like domains"/>
    <property type="match status" value="1"/>
</dbReference>
<dbReference type="GO" id="GO:0012505">
    <property type="term" value="C:endomembrane system"/>
    <property type="evidence" value="ECO:0007669"/>
    <property type="project" value="UniProtKB-SubCell"/>
</dbReference>
<evidence type="ECO:0000256" key="3">
    <source>
        <dbReference type="ARBA" id="ARBA00022692"/>
    </source>
</evidence>
<keyword evidence="4 6" id="KW-1133">Transmembrane helix</keyword>
<sequence length="438" mass="49031">MFEKNQKKVLNAWTMYDWANSVHNLVITTVVFPMYFLATTSEKDANGKVINDIVDFFGIQIQNSVLYSYTISAATLLLVILNPILTPLADSSGRRKFFMKIFCYLGAASCAYFYFFTRGNVNPAVIAFGLSIVGWGGSIVFYNSFLPVIATEDRFDNLSAKGFTMGYIGSVILLIVNLLMIMQPTLFGLTQADSDSGFTARISFLTVGLWWALFAQIPFYYLPKDEPKSFKTGRLTTGVQELVKVLKEVRKNKLITKFLMAFLFYDMGVMTVIYVATIFADKELHIEKQGLIITLLLIQLIAIPGSYLASWLSSKFGNTKGLLVFIFIWSFMPLAAYFTTTQNEFYVIAAIVGLVMGGIQSLSRSTFAKLIPDDTTDTASYFGFYDIVEKVAITLGTLIFGFVGQITGNMRNSVLTILVFFIVGFLLLMRVPSKKVYH</sequence>
<feature type="transmembrane region" description="Helical" evidence="6">
    <location>
        <begin position="384"/>
        <end position="407"/>
    </location>
</feature>
<dbReference type="EMBL" id="BMKK01000016">
    <property type="protein sequence ID" value="GGD80473.1"/>
    <property type="molecule type" value="Genomic_DNA"/>
</dbReference>
<keyword evidence="3 6" id="KW-0812">Transmembrane</keyword>
<feature type="transmembrane region" description="Helical" evidence="6">
    <location>
        <begin position="163"/>
        <end position="182"/>
    </location>
</feature>
<evidence type="ECO:0000256" key="2">
    <source>
        <dbReference type="ARBA" id="ARBA00022448"/>
    </source>
</evidence>
<protein>
    <submittedName>
        <fullName evidence="8">MFS transporter</fullName>
    </submittedName>
</protein>
<evidence type="ECO:0000313" key="8">
    <source>
        <dbReference type="EMBL" id="GGD80473.1"/>
    </source>
</evidence>
<dbReference type="InterPro" id="IPR024671">
    <property type="entry name" value="Atg22-like"/>
</dbReference>
<feature type="transmembrane region" description="Helical" evidence="6">
    <location>
        <begin position="321"/>
        <end position="339"/>
    </location>
</feature>
<keyword evidence="9" id="KW-1185">Reference proteome</keyword>
<evidence type="ECO:0000256" key="6">
    <source>
        <dbReference type="SAM" id="Phobius"/>
    </source>
</evidence>
<gene>
    <name evidence="8" type="ORF">GCM10011514_50690</name>
</gene>
<comment type="caution">
    <text evidence="8">The sequence shown here is derived from an EMBL/GenBank/DDBJ whole genome shotgun (WGS) entry which is preliminary data.</text>
</comment>
<dbReference type="PROSITE" id="PS50850">
    <property type="entry name" value="MFS"/>
    <property type="match status" value="1"/>
</dbReference>
<dbReference type="Proteomes" id="UP000609064">
    <property type="component" value="Unassembled WGS sequence"/>
</dbReference>
<keyword evidence="2" id="KW-0813">Transport</keyword>
<dbReference type="PANTHER" id="PTHR23519">
    <property type="entry name" value="AUTOPHAGY-RELATED PROTEIN 22"/>
    <property type="match status" value="1"/>
</dbReference>
<feature type="transmembrane region" description="Helical" evidence="6">
    <location>
        <begin position="202"/>
        <end position="222"/>
    </location>
</feature>